<dbReference type="KEGG" id="rlc:K227x_07260"/>
<dbReference type="PROSITE" id="PS51257">
    <property type="entry name" value="PROKAR_LIPOPROTEIN"/>
    <property type="match status" value="1"/>
</dbReference>
<protein>
    <recommendedName>
        <fullName evidence="4">Carboxypeptidase regulatory-like domain-containing protein</fullName>
    </recommendedName>
</protein>
<gene>
    <name evidence="2" type="ORF">K227x_07260</name>
</gene>
<dbReference type="EMBL" id="CP036525">
    <property type="protein sequence ID" value="QDT02350.1"/>
    <property type="molecule type" value="Genomic_DNA"/>
</dbReference>
<name>A0A517N5E1_9BACT</name>
<dbReference type="AlphaFoldDB" id="A0A517N5E1"/>
<reference evidence="2 3" key="1">
    <citation type="submission" date="2019-02" db="EMBL/GenBank/DDBJ databases">
        <title>Deep-cultivation of Planctomycetes and their phenomic and genomic characterization uncovers novel biology.</title>
        <authorList>
            <person name="Wiegand S."/>
            <person name="Jogler M."/>
            <person name="Boedeker C."/>
            <person name="Pinto D."/>
            <person name="Vollmers J."/>
            <person name="Rivas-Marin E."/>
            <person name="Kohn T."/>
            <person name="Peeters S.H."/>
            <person name="Heuer A."/>
            <person name="Rast P."/>
            <person name="Oberbeckmann S."/>
            <person name="Bunk B."/>
            <person name="Jeske O."/>
            <person name="Meyerdierks A."/>
            <person name="Storesund J.E."/>
            <person name="Kallscheuer N."/>
            <person name="Luecker S."/>
            <person name="Lage O.M."/>
            <person name="Pohl T."/>
            <person name="Merkel B.J."/>
            <person name="Hornburger P."/>
            <person name="Mueller R.-W."/>
            <person name="Bruemmer F."/>
            <person name="Labrenz M."/>
            <person name="Spormann A.M."/>
            <person name="Op den Camp H."/>
            <person name="Overmann J."/>
            <person name="Amann R."/>
            <person name="Jetten M.S.M."/>
            <person name="Mascher T."/>
            <person name="Medema M.H."/>
            <person name="Devos D.P."/>
            <person name="Kaster A.-K."/>
            <person name="Ovreas L."/>
            <person name="Rohde M."/>
            <person name="Galperin M.Y."/>
            <person name="Jogler C."/>
        </authorList>
    </citation>
    <scope>NUCLEOTIDE SEQUENCE [LARGE SCALE GENOMIC DNA]</scope>
    <source>
        <strain evidence="2 3">K22_7</strain>
    </source>
</reference>
<dbReference type="Proteomes" id="UP000318538">
    <property type="component" value="Chromosome"/>
</dbReference>
<evidence type="ECO:0008006" key="4">
    <source>
        <dbReference type="Google" id="ProtNLM"/>
    </source>
</evidence>
<organism evidence="2 3">
    <name type="scientific">Rubripirellula lacrimiformis</name>
    <dbReference type="NCBI Taxonomy" id="1930273"/>
    <lineage>
        <taxon>Bacteria</taxon>
        <taxon>Pseudomonadati</taxon>
        <taxon>Planctomycetota</taxon>
        <taxon>Planctomycetia</taxon>
        <taxon>Pirellulales</taxon>
        <taxon>Pirellulaceae</taxon>
        <taxon>Rubripirellula</taxon>
    </lineage>
</organism>
<dbReference type="SUPFAM" id="SSF49464">
    <property type="entry name" value="Carboxypeptidase regulatory domain-like"/>
    <property type="match status" value="1"/>
</dbReference>
<evidence type="ECO:0000313" key="3">
    <source>
        <dbReference type="Proteomes" id="UP000318538"/>
    </source>
</evidence>
<accession>A0A517N5E1</accession>
<dbReference type="InterPro" id="IPR008969">
    <property type="entry name" value="CarboxyPept-like_regulatory"/>
</dbReference>
<evidence type="ECO:0000256" key="1">
    <source>
        <dbReference type="SAM" id="MobiDB-lite"/>
    </source>
</evidence>
<feature type="region of interest" description="Disordered" evidence="1">
    <location>
        <begin position="99"/>
        <end position="134"/>
    </location>
</feature>
<dbReference type="OrthoDB" id="286727at2"/>
<evidence type="ECO:0000313" key="2">
    <source>
        <dbReference type="EMBL" id="QDT02350.1"/>
    </source>
</evidence>
<keyword evidence="3" id="KW-1185">Reference proteome</keyword>
<proteinExistence type="predicted"/>
<sequence>MNDKVNPICHWAVATALMAVVGCGNGLDTDYSSLGLVPISGQVTIDGQPLAGAVVFFEAADLTQAYATTDDTGHYQLKFNSEVHGVTVGPKIVRISTTASTGEVGNELAEDDDDEAPTRRRRPTKKVVDPNERVPAVYNEDSLLKVQVAEQDSTINFRLTSDGKPVSPEKA</sequence>
<dbReference type="RefSeq" id="WP_145168073.1">
    <property type="nucleotide sequence ID" value="NZ_CP036525.1"/>
</dbReference>